<feature type="coiled-coil region" evidence="14">
    <location>
        <begin position="89"/>
        <end position="116"/>
    </location>
</feature>
<evidence type="ECO:0000256" key="13">
    <source>
        <dbReference type="HAMAP-Rule" id="MF_01398"/>
    </source>
</evidence>
<evidence type="ECO:0000313" key="15">
    <source>
        <dbReference type="EMBL" id="MFD1195316.1"/>
    </source>
</evidence>
<keyword evidence="8 13" id="KW-0472">Membrane</keyword>
<keyword evidence="7 13" id="KW-0406">Ion transport</keyword>
<keyword evidence="9 13" id="KW-0066">ATP synthesis</keyword>
<keyword evidence="5 13" id="KW-0375">Hydrogen ion transport</keyword>
<keyword evidence="3 13" id="KW-0138">CF(0)</keyword>
<keyword evidence="6 13" id="KW-1133">Transmembrane helix</keyword>
<comment type="function">
    <text evidence="11">Component of the F(0) channel, it forms part of the peripheral stalk, linking F(1) to F(0). The b'-subunit is a diverged and duplicated form of b found in plants and photosynthetic bacteria.</text>
</comment>
<comment type="caution">
    <text evidence="15">The sequence shown here is derived from an EMBL/GenBank/DDBJ whole genome shotgun (WGS) entry which is preliminary data.</text>
</comment>
<evidence type="ECO:0000256" key="14">
    <source>
        <dbReference type="SAM" id="Coils"/>
    </source>
</evidence>
<evidence type="ECO:0000256" key="1">
    <source>
        <dbReference type="ARBA" id="ARBA00005513"/>
    </source>
</evidence>
<dbReference type="PANTHER" id="PTHR33445:SF2">
    <property type="entry name" value="ATP SYNTHASE SUBUNIT B', CHLOROPLASTIC"/>
    <property type="match status" value="1"/>
</dbReference>
<accession>A0ABW3TFR5</accession>
<evidence type="ECO:0000256" key="2">
    <source>
        <dbReference type="ARBA" id="ARBA00022448"/>
    </source>
</evidence>
<keyword evidence="4 13" id="KW-0812">Transmembrane</keyword>
<evidence type="ECO:0000256" key="4">
    <source>
        <dbReference type="ARBA" id="ARBA00022692"/>
    </source>
</evidence>
<evidence type="ECO:0000256" key="8">
    <source>
        <dbReference type="ARBA" id="ARBA00023136"/>
    </source>
</evidence>
<comment type="similarity">
    <text evidence="1 13">Belongs to the ATPase B chain family.</text>
</comment>
<feature type="transmembrane region" description="Helical" evidence="13">
    <location>
        <begin position="6"/>
        <end position="27"/>
    </location>
</feature>
<keyword evidence="2 13" id="KW-0813">Transport</keyword>
<comment type="subunit">
    <text evidence="13">F-type ATPases have 2 components, F(1) - the catalytic core - and F(0) - the membrane proton channel. F(1) has five subunits: alpha(3), beta(3), gamma(1), delta(1), epsilon(1). F(0) has three main subunits: a(1), b(2) and c(10-14). The alpha and beta chains form an alternating ring which encloses part of the gamma chain. F(1) is attached to F(0) by a central stalk formed by the gamma and epsilon chains, while a peripheral stalk is formed by the delta and b chains.</text>
</comment>
<evidence type="ECO:0000256" key="7">
    <source>
        <dbReference type="ARBA" id="ARBA00023065"/>
    </source>
</evidence>
<evidence type="ECO:0000313" key="16">
    <source>
        <dbReference type="Proteomes" id="UP001597151"/>
    </source>
</evidence>
<evidence type="ECO:0000256" key="9">
    <source>
        <dbReference type="ARBA" id="ARBA00023310"/>
    </source>
</evidence>
<dbReference type="Proteomes" id="UP001597151">
    <property type="component" value="Unassembled WGS sequence"/>
</dbReference>
<dbReference type="Pfam" id="PF00213">
    <property type="entry name" value="OSCP"/>
    <property type="match status" value="1"/>
</dbReference>
<sequence length="245" mass="26531">MTINWWTLGLQAVNVLILVWLLSRVFWRPVAEAIARRQGTVEGILKDAKAAQAKADDFLAEVIATREGMAAERNTLLTEAALQADAAAKATLKDAAAKAEALLRTAQLEREHVRDANRMAAASESARLAVDIARKLLERADAGQLKTPFLDQLIETIDAMPHKDKAALAGTVGGIDLISAVELDDETTAQIEKAVGAALEGQPRLNFRTDPALIAGFEIRTRHFVLHSNWAADLEAILKDLQDAA</sequence>
<comment type="function">
    <text evidence="10 13">F(1)F(0) ATP synthase produces ATP from ADP in the presence of a proton or sodium gradient. F-type ATPases consist of two structural domains, F(1) containing the extramembraneous catalytic core and F(0) containing the membrane proton channel, linked together by a central stalk and a peripheral stalk. During catalysis, ATP synthesis in the catalytic domain of F(1) is coupled via a rotary mechanism of the central stalk subunits to proton translocation.</text>
</comment>
<evidence type="ECO:0000256" key="6">
    <source>
        <dbReference type="ARBA" id="ARBA00022989"/>
    </source>
</evidence>
<dbReference type="RefSeq" id="WP_380791873.1">
    <property type="nucleotide sequence ID" value="NZ_JBHTKR010000004.1"/>
</dbReference>
<organism evidence="15 16">
    <name type="scientific">Seohaeicola saemankumensis</name>
    <dbReference type="NCBI Taxonomy" id="481181"/>
    <lineage>
        <taxon>Bacteria</taxon>
        <taxon>Pseudomonadati</taxon>
        <taxon>Pseudomonadota</taxon>
        <taxon>Alphaproteobacteria</taxon>
        <taxon>Rhodobacterales</taxon>
        <taxon>Roseobacteraceae</taxon>
        <taxon>Seohaeicola</taxon>
    </lineage>
</organism>
<keyword evidence="13" id="KW-1003">Cell membrane</keyword>
<dbReference type="CDD" id="cd06503">
    <property type="entry name" value="ATP-synt_Fo_b"/>
    <property type="match status" value="1"/>
</dbReference>
<keyword evidence="14" id="KW-0175">Coiled coil</keyword>
<dbReference type="HAMAP" id="MF_01398">
    <property type="entry name" value="ATP_synth_b_bprime"/>
    <property type="match status" value="1"/>
</dbReference>
<evidence type="ECO:0000256" key="11">
    <source>
        <dbReference type="ARBA" id="ARBA00025614"/>
    </source>
</evidence>
<evidence type="ECO:0000256" key="10">
    <source>
        <dbReference type="ARBA" id="ARBA00025198"/>
    </source>
</evidence>
<dbReference type="InterPro" id="IPR000711">
    <property type="entry name" value="ATPase_OSCP/dsu"/>
</dbReference>
<reference evidence="16" key="1">
    <citation type="journal article" date="2019" name="Int. J. Syst. Evol. Microbiol.">
        <title>The Global Catalogue of Microorganisms (GCM) 10K type strain sequencing project: providing services to taxonomists for standard genome sequencing and annotation.</title>
        <authorList>
            <consortium name="The Broad Institute Genomics Platform"/>
            <consortium name="The Broad Institute Genome Sequencing Center for Infectious Disease"/>
            <person name="Wu L."/>
            <person name="Ma J."/>
        </authorList>
    </citation>
    <scope>NUCLEOTIDE SEQUENCE [LARGE SCALE GENOMIC DNA]</scope>
    <source>
        <strain evidence="16">CCUG 55328</strain>
    </source>
</reference>
<protein>
    <recommendedName>
        <fullName evidence="13">ATP synthase subunit b</fullName>
    </recommendedName>
    <alternativeName>
        <fullName evidence="13">ATP synthase F(0) sector subunit b</fullName>
    </alternativeName>
    <alternativeName>
        <fullName evidence="13">ATPase subunit I</fullName>
    </alternativeName>
    <alternativeName>
        <fullName evidence="13">F-type ATPase subunit b</fullName>
        <shortName evidence="13">F-ATPase subunit b</shortName>
    </alternativeName>
</protein>
<dbReference type="PANTHER" id="PTHR33445">
    <property type="entry name" value="ATP SYNTHASE SUBUNIT B', CHLOROPLASTIC"/>
    <property type="match status" value="1"/>
</dbReference>
<dbReference type="EMBL" id="JBHTKR010000004">
    <property type="protein sequence ID" value="MFD1195316.1"/>
    <property type="molecule type" value="Genomic_DNA"/>
</dbReference>
<name>A0ABW3TFR5_9RHOB</name>
<evidence type="ECO:0000256" key="12">
    <source>
        <dbReference type="ARBA" id="ARBA00037847"/>
    </source>
</evidence>
<evidence type="ECO:0000256" key="3">
    <source>
        <dbReference type="ARBA" id="ARBA00022547"/>
    </source>
</evidence>
<keyword evidence="16" id="KW-1185">Reference proteome</keyword>
<dbReference type="InterPro" id="IPR002146">
    <property type="entry name" value="ATP_synth_b/b'su_bac/chlpt"/>
</dbReference>
<evidence type="ECO:0000256" key="5">
    <source>
        <dbReference type="ARBA" id="ARBA00022781"/>
    </source>
</evidence>
<comment type="subcellular location">
    <subcellularLocation>
        <location evidence="13">Cell membrane</location>
        <topology evidence="13">Single-pass membrane protein</topology>
    </subcellularLocation>
    <subcellularLocation>
        <location evidence="12">Endomembrane system</location>
        <topology evidence="12">Single-pass membrane protein</topology>
    </subcellularLocation>
</comment>
<proteinExistence type="inferred from homology"/>
<dbReference type="InterPro" id="IPR050059">
    <property type="entry name" value="ATP_synthase_B_chain"/>
</dbReference>
<gene>
    <name evidence="13" type="primary">atpF</name>
    <name evidence="15" type="ORF">ACFQ3C_11605</name>
</gene>